<proteinExistence type="predicted"/>
<dbReference type="AlphaFoldDB" id="A0A7Z2VQN7"/>
<evidence type="ECO:0000313" key="2">
    <source>
        <dbReference type="EMBL" id="QJD87406.1"/>
    </source>
</evidence>
<feature type="transmembrane region" description="Helical" evidence="1">
    <location>
        <begin position="31"/>
        <end position="56"/>
    </location>
</feature>
<gene>
    <name evidence="2" type="ORF">HH215_32345</name>
</gene>
<sequence length="320" mass="35392">MKQRIRPIVPISKKRNSIKTNEGGVTLETALVMPVFLMFVLFLIFMVQTAVISMALHGALNQTARQAASAWYPISLGIDQARGSAINQQIEQWNEKWLSVGETVSQYGKWLPSPMKEWAEQATNGTFSLEQHAAKLAFGQLVKQFADERVLDESRLKVTSIGLPDIDDRRKAYLTVEAEYTLPVQVPFLGRRLMVRESARERVWIGGAPSVSKIAKQESQTPFNVSFVSLEPNPVKPGRKATLVIRVEPGTSVDLSIIYKSGLSQAKHLGSATADASGLISWTWHVSGRTTPGQWSWQVSNAEGGVWQQTFEVAGKQAAE</sequence>
<evidence type="ECO:0000256" key="1">
    <source>
        <dbReference type="SAM" id="Phobius"/>
    </source>
</evidence>
<keyword evidence="1" id="KW-1133">Transmembrane helix</keyword>
<name>A0A7Z2VQN7_9BACL</name>
<organism evidence="2 3">
    <name type="scientific">Cohnella herbarum</name>
    <dbReference type="NCBI Taxonomy" id="2728023"/>
    <lineage>
        <taxon>Bacteria</taxon>
        <taxon>Bacillati</taxon>
        <taxon>Bacillota</taxon>
        <taxon>Bacilli</taxon>
        <taxon>Bacillales</taxon>
        <taxon>Paenibacillaceae</taxon>
        <taxon>Cohnella</taxon>
    </lineage>
</organism>
<evidence type="ECO:0000313" key="3">
    <source>
        <dbReference type="Proteomes" id="UP000502248"/>
    </source>
</evidence>
<keyword evidence="1" id="KW-0472">Membrane</keyword>
<reference evidence="2 3" key="1">
    <citation type="submission" date="2020-04" db="EMBL/GenBank/DDBJ databases">
        <title>Genome sequencing of novel species.</title>
        <authorList>
            <person name="Heo J."/>
            <person name="Kim S.-J."/>
            <person name="Kim J.-S."/>
            <person name="Hong S.-B."/>
            <person name="Kwon S.-W."/>
        </authorList>
    </citation>
    <scope>NUCLEOTIDE SEQUENCE [LARGE SCALE GENOMIC DNA]</scope>
    <source>
        <strain evidence="2 3">MFER-1</strain>
    </source>
</reference>
<dbReference type="EMBL" id="CP051680">
    <property type="protein sequence ID" value="QJD87406.1"/>
    <property type="molecule type" value="Genomic_DNA"/>
</dbReference>
<dbReference type="Proteomes" id="UP000502248">
    <property type="component" value="Chromosome"/>
</dbReference>
<accession>A0A7Z2VQN7</accession>
<protein>
    <submittedName>
        <fullName evidence="2">Pilus assembly protein</fullName>
    </submittedName>
</protein>
<keyword evidence="3" id="KW-1185">Reference proteome</keyword>
<keyword evidence="1" id="KW-0812">Transmembrane</keyword>
<dbReference type="RefSeq" id="WP_169283650.1">
    <property type="nucleotide sequence ID" value="NZ_CP051680.1"/>
</dbReference>
<dbReference type="KEGG" id="cheb:HH215_32345"/>